<dbReference type="EMBL" id="JBHUDJ010000002">
    <property type="protein sequence ID" value="MFD1586200.1"/>
    <property type="molecule type" value="Genomic_DNA"/>
</dbReference>
<feature type="transmembrane region" description="Helical" evidence="2">
    <location>
        <begin position="94"/>
        <end position="113"/>
    </location>
</feature>
<feature type="compositionally biased region" description="Basic and acidic residues" evidence="1">
    <location>
        <begin position="29"/>
        <end position="53"/>
    </location>
</feature>
<evidence type="ECO:0000313" key="5">
    <source>
        <dbReference type="Proteomes" id="UP001597119"/>
    </source>
</evidence>
<keyword evidence="2" id="KW-0472">Membrane</keyword>
<sequence>MFGESWPDEPTEPFPEYRNAFAEYADPYPEYRDPFPEYGESGRPDQPDERTEDTADTAVPPGIQTAMFALLGVVRIGLFALALGPMLMFLRGDWFYGQLITGIGVVACTYAAHRYLVYRDLLRDL</sequence>
<keyword evidence="2" id="KW-1133">Transmembrane helix</keyword>
<feature type="domain" description="DUF7322" evidence="3">
    <location>
        <begin position="58"/>
        <end position="115"/>
    </location>
</feature>
<evidence type="ECO:0000256" key="1">
    <source>
        <dbReference type="SAM" id="MobiDB-lite"/>
    </source>
</evidence>
<name>A0ABD6C7J6_9EURY</name>
<accession>A0ABD6C7J6</accession>
<dbReference type="InterPro" id="IPR055746">
    <property type="entry name" value="DUF7322"/>
</dbReference>
<organism evidence="4 5">
    <name type="scientific">Halorientalis brevis</name>
    <dbReference type="NCBI Taxonomy" id="1126241"/>
    <lineage>
        <taxon>Archaea</taxon>
        <taxon>Methanobacteriati</taxon>
        <taxon>Methanobacteriota</taxon>
        <taxon>Stenosarchaea group</taxon>
        <taxon>Halobacteria</taxon>
        <taxon>Halobacteriales</taxon>
        <taxon>Haloarculaceae</taxon>
        <taxon>Halorientalis</taxon>
    </lineage>
</organism>
<feature type="region of interest" description="Disordered" evidence="1">
    <location>
        <begin position="27"/>
        <end position="58"/>
    </location>
</feature>
<feature type="transmembrane region" description="Helical" evidence="2">
    <location>
        <begin position="68"/>
        <end position="88"/>
    </location>
</feature>
<evidence type="ECO:0000313" key="4">
    <source>
        <dbReference type="EMBL" id="MFD1586200.1"/>
    </source>
</evidence>
<dbReference type="RefSeq" id="WP_247376377.1">
    <property type="nucleotide sequence ID" value="NZ_JALLGV010000002.1"/>
</dbReference>
<dbReference type="Proteomes" id="UP001597119">
    <property type="component" value="Unassembled WGS sequence"/>
</dbReference>
<reference evidence="4 5" key="1">
    <citation type="journal article" date="2019" name="Int. J. Syst. Evol. Microbiol.">
        <title>The Global Catalogue of Microorganisms (GCM) 10K type strain sequencing project: providing services to taxonomists for standard genome sequencing and annotation.</title>
        <authorList>
            <consortium name="The Broad Institute Genomics Platform"/>
            <consortium name="The Broad Institute Genome Sequencing Center for Infectious Disease"/>
            <person name="Wu L."/>
            <person name="Ma J."/>
        </authorList>
    </citation>
    <scope>NUCLEOTIDE SEQUENCE [LARGE SCALE GENOMIC DNA]</scope>
    <source>
        <strain evidence="4 5">CGMCC 1.12125</strain>
    </source>
</reference>
<protein>
    <recommendedName>
        <fullName evidence="3">DUF7322 domain-containing protein</fullName>
    </recommendedName>
</protein>
<keyword evidence="2" id="KW-0812">Transmembrane</keyword>
<comment type="caution">
    <text evidence="4">The sequence shown here is derived from an EMBL/GenBank/DDBJ whole genome shotgun (WGS) entry which is preliminary data.</text>
</comment>
<keyword evidence="5" id="KW-1185">Reference proteome</keyword>
<evidence type="ECO:0000259" key="3">
    <source>
        <dbReference type="Pfam" id="PF24008"/>
    </source>
</evidence>
<dbReference type="Pfam" id="PF24008">
    <property type="entry name" value="DUF7322"/>
    <property type="match status" value="1"/>
</dbReference>
<dbReference type="AlphaFoldDB" id="A0ABD6C7J6"/>
<gene>
    <name evidence="4" type="ORF">ACFR9U_04345</name>
</gene>
<evidence type="ECO:0000256" key="2">
    <source>
        <dbReference type="SAM" id="Phobius"/>
    </source>
</evidence>
<proteinExistence type="predicted"/>